<dbReference type="AlphaFoldDB" id="A0A5C3NIC6"/>
<evidence type="ECO:0000256" key="14">
    <source>
        <dbReference type="SAM" id="SignalP"/>
    </source>
</evidence>
<dbReference type="InterPro" id="IPR038887">
    <property type="entry name" value="Nus1/NgBR"/>
</dbReference>
<evidence type="ECO:0000256" key="4">
    <source>
        <dbReference type="ARBA" id="ARBA00005432"/>
    </source>
</evidence>
<evidence type="ECO:0000256" key="8">
    <source>
        <dbReference type="ARBA" id="ARBA00022824"/>
    </source>
</evidence>
<evidence type="ECO:0000313" key="15">
    <source>
        <dbReference type="EMBL" id="TFK57133.1"/>
    </source>
</evidence>
<evidence type="ECO:0000256" key="6">
    <source>
        <dbReference type="ARBA" id="ARBA00022679"/>
    </source>
</evidence>
<evidence type="ECO:0000256" key="3">
    <source>
        <dbReference type="ARBA" id="ARBA00004922"/>
    </source>
</evidence>
<comment type="cofactor">
    <cofactor evidence="1">
        <name>Mg(2+)</name>
        <dbReference type="ChEBI" id="CHEBI:18420"/>
    </cofactor>
</comment>
<evidence type="ECO:0000256" key="2">
    <source>
        <dbReference type="ARBA" id="ARBA00004586"/>
    </source>
</evidence>
<dbReference type="UniPathway" id="UPA00378"/>
<keyword evidence="6" id="KW-0808">Transferase</keyword>
<keyword evidence="7" id="KW-0812">Transmembrane</keyword>
<keyword evidence="8" id="KW-0256">Endoplasmic reticulum</keyword>
<name>A0A5C3NIC6_9AGAM</name>
<comment type="pathway">
    <text evidence="3">Protein modification; protein glycosylation.</text>
</comment>
<evidence type="ECO:0000256" key="7">
    <source>
        <dbReference type="ARBA" id="ARBA00022692"/>
    </source>
</evidence>
<feature type="chain" id="PRO_5022820462" description="ditrans,polycis-polyprenyl diphosphate synthase [(2E,6E)-farnesyldiphosphate specific]" evidence="14">
    <location>
        <begin position="18"/>
        <end position="330"/>
    </location>
</feature>
<dbReference type="OrthoDB" id="3057168at2759"/>
<evidence type="ECO:0000256" key="12">
    <source>
        <dbReference type="ARBA" id="ARBA00047353"/>
    </source>
</evidence>
<comment type="subcellular location">
    <subcellularLocation>
        <location evidence="2">Endoplasmic reticulum membrane</location>
    </subcellularLocation>
</comment>
<feature type="signal peptide" evidence="14">
    <location>
        <begin position="1"/>
        <end position="17"/>
    </location>
</feature>
<dbReference type="PANTHER" id="PTHR21528:SF0">
    <property type="entry name" value="DEHYDRODOLICHYL DIPHOSPHATE SYNTHASE COMPLEX SUBUNIT NUS1"/>
    <property type="match status" value="1"/>
</dbReference>
<proteinExistence type="inferred from homology"/>
<gene>
    <name evidence="15" type="ORF">OE88DRAFT_100151</name>
</gene>
<dbReference type="PANTHER" id="PTHR21528">
    <property type="entry name" value="DEHYDRODOLICHYL DIPHOSPHATE SYNTHASE COMPLEX SUBUNIT NUS1"/>
    <property type="match status" value="1"/>
</dbReference>
<evidence type="ECO:0000256" key="13">
    <source>
        <dbReference type="SAM" id="MobiDB-lite"/>
    </source>
</evidence>
<evidence type="ECO:0000256" key="1">
    <source>
        <dbReference type="ARBA" id="ARBA00001946"/>
    </source>
</evidence>
<feature type="compositionally biased region" description="Basic residues" evidence="13">
    <location>
        <begin position="171"/>
        <end position="180"/>
    </location>
</feature>
<keyword evidence="14" id="KW-0732">Signal</keyword>
<dbReference type="STRING" id="5364.A0A5C3NIC6"/>
<dbReference type="EC" id="2.5.1.87" evidence="5"/>
<dbReference type="GO" id="GO:0005789">
    <property type="term" value="C:endoplasmic reticulum membrane"/>
    <property type="evidence" value="ECO:0007669"/>
    <property type="project" value="UniProtKB-SubCell"/>
</dbReference>
<accession>A0A5C3NIC6</accession>
<dbReference type="Proteomes" id="UP000305948">
    <property type="component" value="Unassembled WGS sequence"/>
</dbReference>
<feature type="region of interest" description="Disordered" evidence="13">
    <location>
        <begin position="110"/>
        <end position="150"/>
    </location>
</feature>
<keyword evidence="9" id="KW-0460">Magnesium</keyword>
<dbReference type="Gene3D" id="3.40.1180.10">
    <property type="entry name" value="Decaprenyl diphosphate synthase-like"/>
    <property type="match status" value="1"/>
</dbReference>
<comment type="catalytic activity">
    <reaction evidence="12">
        <text>n isopentenyl diphosphate + (2E,6E)-farnesyl diphosphate = a di-trans,poly-cis-polyprenyl diphosphate + n diphosphate</text>
        <dbReference type="Rhea" id="RHEA:53008"/>
        <dbReference type="Rhea" id="RHEA-COMP:19494"/>
        <dbReference type="ChEBI" id="CHEBI:33019"/>
        <dbReference type="ChEBI" id="CHEBI:128769"/>
        <dbReference type="ChEBI" id="CHEBI:136960"/>
        <dbReference type="ChEBI" id="CHEBI:175763"/>
        <dbReference type="EC" id="2.5.1.87"/>
    </reaction>
</comment>
<dbReference type="InterPro" id="IPR036424">
    <property type="entry name" value="UPP_synth-like_sf"/>
</dbReference>
<evidence type="ECO:0000256" key="10">
    <source>
        <dbReference type="ARBA" id="ARBA00022989"/>
    </source>
</evidence>
<evidence type="ECO:0000256" key="11">
    <source>
        <dbReference type="ARBA" id="ARBA00023136"/>
    </source>
</evidence>
<dbReference type="GO" id="GO:1904423">
    <property type="term" value="C:dehydrodolichyl diphosphate synthase complex"/>
    <property type="evidence" value="ECO:0007669"/>
    <property type="project" value="InterPro"/>
</dbReference>
<dbReference type="GO" id="GO:0045547">
    <property type="term" value="F:ditrans,polycis-polyprenyl diphosphate synthase [(2E,6E)-farnesyl diphosphate specific] activity"/>
    <property type="evidence" value="ECO:0007669"/>
    <property type="project" value="UniProtKB-EC"/>
</dbReference>
<keyword evidence="10" id="KW-1133">Transmembrane helix</keyword>
<evidence type="ECO:0000256" key="9">
    <source>
        <dbReference type="ARBA" id="ARBA00022842"/>
    </source>
</evidence>
<keyword evidence="16" id="KW-1185">Reference proteome</keyword>
<sequence length="330" mass="36309">MSWLASLILWVVHLVYSFVTSIHALRISFAKTTPGPLSAARGRVPEHLALLLVLDDEAVNEETVACCLESVRNAATWAQAAGVRRLTVYDRHSIITKESREIQQTLELEDASAHPAGECDSSDTDIEYPLTPPLSDEGDSSPRPGIGDDLAKQHFGVVTMRFPEVQSRKSSSVKRRRSRSKKETSDGRSFSLHLLSPASSKAAIAAMARGVLRGVQEATSSSDGSSRKVKLSIEDVNRVLEGPQGFPAPDLMLVHYVTSPKQNPIPLELHGFPPWQIRLTEISHESHRAASWNNLNPFKSRDSSVGSALSELDFRMALDEYAQAEMRFGK</sequence>
<evidence type="ECO:0000313" key="16">
    <source>
        <dbReference type="Proteomes" id="UP000305948"/>
    </source>
</evidence>
<feature type="region of interest" description="Disordered" evidence="13">
    <location>
        <begin position="166"/>
        <end position="192"/>
    </location>
</feature>
<comment type="similarity">
    <text evidence="4">Belongs to the UPP synthase family.</text>
</comment>
<dbReference type="SUPFAM" id="SSF64005">
    <property type="entry name" value="Undecaprenyl diphosphate synthase"/>
    <property type="match status" value="1"/>
</dbReference>
<protein>
    <recommendedName>
        <fullName evidence="5">ditrans,polycis-polyprenyl diphosphate synthase [(2E,6E)-farnesyldiphosphate specific]</fullName>
        <ecNumber evidence="5">2.5.1.87</ecNumber>
    </recommendedName>
</protein>
<dbReference type="EMBL" id="ML213503">
    <property type="protein sequence ID" value="TFK57133.1"/>
    <property type="molecule type" value="Genomic_DNA"/>
</dbReference>
<organism evidence="15 16">
    <name type="scientific">Heliocybe sulcata</name>
    <dbReference type="NCBI Taxonomy" id="5364"/>
    <lineage>
        <taxon>Eukaryota</taxon>
        <taxon>Fungi</taxon>
        <taxon>Dikarya</taxon>
        <taxon>Basidiomycota</taxon>
        <taxon>Agaricomycotina</taxon>
        <taxon>Agaricomycetes</taxon>
        <taxon>Gloeophyllales</taxon>
        <taxon>Gloeophyllaceae</taxon>
        <taxon>Heliocybe</taxon>
    </lineage>
</organism>
<keyword evidence="11" id="KW-0472">Membrane</keyword>
<reference evidence="15 16" key="1">
    <citation type="journal article" date="2019" name="Nat. Ecol. Evol.">
        <title>Megaphylogeny resolves global patterns of mushroom evolution.</title>
        <authorList>
            <person name="Varga T."/>
            <person name="Krizsan K."/>
            <person name="Foldi C."/>
            <person name="Dima B."/>
            <person name="Sanchez-Garcia M."/>
            <person name="Sanchez-Ramirez S."/>
            <person name="Szollosi G.J."/>
            <person name="Szarkandi J.G."/>
            <person name="Papp V."/>
            <person name="Albert L."/>
            <person name="Andreopoulos W."/>
            <person name="Angelini C."/>
            <person name="Antonin V."/>
            <person name="Barry K.W."/>
            <person name="Bougher N.L."/>
            <person name="Buchanan P."/>
            <person name="Buyck B."/>
            <person name="Bense V."/>
            <person name="Catcheside P."/>
            <person name="Chovatia M."/>
            <person name="Cooper J."/>
            <person name="Damon W."/>
            <person name="Desjardin D."/>
            <person name="Finy P."/>
            <person name="Geml J."/>
            <person name="Haridas S."/>
            <person name="Hughes K."/>
            <person name="Justo A."/>
            <person name="Karasinski D."/>
            <person name="Kautmanova I."/>
            <person name="Kiss B."/>
            <person name="Kocsube S."/>
            <person name="Kotiranta H."/>
            <person name="LaButti K.M."/>
            <person name="Lechner B.E."/>
            <person name="Liimatainen K."/>
            <person name="Lipzen A."/>
            <person name="Lukacs Z."/>
            <person name="Mihaltcheva S."/>
            <person name="Morgado L.N."/>
            <person name="Niskanen T."/>
            <person name="Noordeloos M.E."/>
            <person name="Ohm R.A."/>
            <person name="Ortiz-Santana B."/>
            <person name="Ovrebo C."/>
            <person name="Racz N."/>
            <person name="Riley R."/>
            <person name="Savchenko A."/>
            <person name="Shiryaev A."/>
            <person name="Soop K."/>
            <person name="Spirin V."/>
            <person name="Szebenyi C."/>
            <person name="Tomsovsky M."/>
            <person name="Tulloss R.E."/>
            <person name="Uehling J."/>
            <person name="Grigoriev I.V."/>
            <person name="Vagvolgyi C."/>
            <person name="Papp T."/>
            <person name="Martin F.M."/>
            <person name="Miettinen O."/>
            <person name="Hibbett D.S."/>
            <person name="Nagy L.G."/>
        </authorList>
    </citation>
    <scope>NUCLEOTIDE SEQUENCE [LARGE SCALE GENOMIC DNA]</scope>
    <source>
        <strain evidence="15 16">OMC1185</strain>
    </source>
</reference>
<evidence type="ECO:0000256" key="5">
    <source>
        <dbReference type="ARBA" id="ARBA00012596"/>
    </source>
</evidence>